<comment type="similarity">
    <text evidence="3">Belongs to the acetyltransferase family. RimJ subfamily.</text>
</comment>
<keyword evidence="1 5" id="KW-0808">Transferase</keyword>
<sequence>MRGEKVHIRFLTLKDAQAKLQMELDNKEFFKEFSVITGEDFYTLLMQKEVIEQSTENREAGREYNFAIVENETGQLVGTINLFRIFRGPLQSSMIGYVIDKKFNGRGYATEAIRLAVDYAFRELGLHRVEAGVMPHNAPSIRALEKAGFEREGLARKNVQINGRWQDHVVMAIINPEDE</sequence>
<feature type="domain" description="N-acetyltransferase" evidence="4">
    <location>
        <begin position="6"/>
        <end position="176"/>
    </location>
</feature>
<dbReference type="RefSeq" id="WP_112222025.1">
    <property type="nucleotide sequence ID" value="NZ_CP196859.1"/>
</dbReference>
<dbReference type="InterPro" id="IPR000182">
    <property type="entry name" value="GNAT_dom"/>
</dbReference>
<dbReference type="Proteomes" id="UP000251002">
    <property type="component" value="Unassembled WGS sequence"/>
</dbReference>
<dbReference type="PANTHER" id="PTHR43792">
    <property type="entry name" value="GNAT FAMILY, PUTATIVE (AFU_ORTHOLOGUE AFUA_3G00765)-RELATED-RELATED"/>
    <property type="match status" value="1"/>
</dbReference>
<evidence type="ECO:0000256" key="1">
    <source>
        <dbReference type="ARBA" id="ARBA00022679"/>
    </source>
</evidence>
<accession>A0A365L7T1</accession>
<dbReference type="PANTHER" id="PTHR43792:SF8">
    <property type="entry name" value="[RIBOSOMAL PROTEIN US5]-ALANINE N-ACETYLTRANSFERASE"/>
    <property type="match status" value="1"/>
</dbReference>
<dbReference type="SUPFAM" id="SSF55729">
    <property type="entry name" value="Acyl-CoA N-acyltransferases (Nat)"/>
    <property type="match status" value="1"/>
</dbReference>
<dbReference type="PROSITE" id="PS51186">
    <property type="entry name" value="GNAT"/>
    <property type="match status" value="1"/>
</dbReference>
<dbReference type="EMBL" id="QLZR01000001">
    <property type="protein sequence ID" value="RAZ81449.1"/>
    <property type="molecule type" value="Genomic_DNA"/>
</dbReference>
<dbReference type="GO" id="GO:0008999">
    <property type="term" value="F:protein-N-terminal-alanine acetyltransferase activity"/>
    <property type="evidence" value="ECO:0007669"/>
    <property type="project" value="TreeGrafter"/>
</dbReference>
<dbReference type="Pfam" id="PF13302">
    <property type="entry name" value="Acetyltransf_3"/>
    <property type="match status" value="1"/>
</dbReference>
<dbReference type="InterPro" id="IPR016181">
    <property type="entry name" value="Acyl_CoA_acyltransferase"/>
</dbReference>
<proteinExistence type="inferred from homology"/>
<dbReference type="GO" id="GO:0005737">
    <property type="term" value="C:cytoplasm"/>
    <property type="evidence" value="ECO:0007669"/>
    <property type="project" value="TreeGrafter"/>
</dbReference>
<organism evidence="5 6">
    <name type="scientific">Planococcus halotolerans</name>
    <dbReference type="NCBI Taxonomy" id="2233542"/>
    <lineage>
        <taxon>Bacteria</taxon>
        <taxon>Bacillati</taxon>
        <taxon>Bacillota</taxon>
        <taxon>Bacilli</taxon>
        <taxon>Bacillales</taxon>
        <taxon>Caryophanaceae</taxon>
        <taxon>Planococcus</taxon>
    </lineage>
</organism>
<comment type="caution">
    <text evidence="5">The sequence shown here is derived from an EMBL/GenBank/DDBJ whole genome shotgun (WGS) entry which is preliminary data.</text>
</comment>
<dbReference type="AlphaFoldDB" id="A0A365L7T1"/>
<dbReference type="InterPro" id="IPR051531">
    <property type="entry name" value="N-acetyltransferase"/>
</dbReference>
<reference evidence="5 6" key="1">
    <citation type="submission" date="2018-06" db="EMBL/GenBank/DDBJ databases">
        <title>The draft genome sequences of strains SCU63 and S1.</title>
        <authorList>
            <person name="Gan L."/>
        </authorList>
    </citation>
    <scope>NUCLEOTIDE SEQUENCE [LARGE SCALE GENOMIC DNA]</scope>
    <source>
        <strain evidence="5 6">SCU63</strain>
    </source>
</reference>
<evidence type="ECO:0000313" key="6">
    <source>
        <dbReference type="Proteomes" id="UP000251002"/>
    </source>
</evidence>
<evidence type="ECO:0000259" key="4">
    <source>
        <dbReference type="PROSITE" id="PS51186"/>
    </source>
</evidence>
<dbReference type="Gene3D" id="3.40.630.30">
    <property type="match status" value="1"/>
</dbReference>
<evidence type="ECO:0000256" key="3">
    <source>
        <dbReference type="ARBA" id="ARBA00038502"/>
    </source>
</evidence>
<keyword evidence="2" id="KW-0012">Acyltransferase</keyword>
<keyword evidence="6" id="KW-1185">Reference proteome</keyword>
<evidence type="ECO:0000313" key="5">
    <source>
        <dbReference type="EMBL" id="RAZ81449.1"/>
    </source>
</evidence>
<dbReference type="CDD" id="cd04301">
    <property type="entry name" value="NAT_SF"/>
    <property type="match status" value="1"/>
</dbReference>
<name>A0A365L7T1_9BACL</name>
<protein>
    <submittedName>
        <fullName evidence="5">RimJ/RimL family protein N-acetyltransferase</fullName>
    </submittedName>
</protein>
<gene>
    <name evidence="5" type="ORF">DP120_04015</name>
</gene>
<evidence type="ECO:0000256" key="2">
    <source>
        <dbReference type="ARBA" id="ARBA00023315"/>
    </source>
</evidence>